<dbReference type="STRING" id="400682.A0A1X7V7H7"/>
<feature type="compositionally biased region" description="Acidic residues" evidence="7">
    <location>
        <begin position="74"/>
        <end position="91"/>
    </location>
</feature>
<feature type="transmembrane region" description="Helical" evidence="8">
    <location>
        <begin position="134"/>
        <end position="158"/>
    </location>
</feature>
<protein>
    <recommendedName>
        <fullName evidence="14">CSC1/OSCA1-like 7TM region domain-containing protein</fullName>
    </recommendedName>
</protein>
<evidence type="ECO:0000256" key="1">
    <source>
        <dbReference type="ARBA" id="ARBA00004141"/>
    </source>
</evidence>
<evidence type="ECO:0000256" key="3">
    <source>
        <dbReference type="ARBA" id="ARBA00022448"/>
    </source>
</evidence>
<dbReference type="GO" id="GO:0005886">
    <property type="term" value="C:plasma membrane"/>
    <property type="evidence" value="ECO:0007669"/>
    <property type="project" value="TreeGrafter"/>
</dbReference>
<organism evidence="12">
    <name type="scientific">Amphimedon queenslandica</name>
    <name type="common">Sponge</name>
    <dbReference type="NCBI Taxonomy" id="400682"/>
    <lineage>
        <taxon>Eukaryota</taxon>
        <taxon>Metazoa</taxon>
        <taxon>Porifera</taxon>
        <taxon>Demospongiae</taxon>
        <taxon>Heteroscleromorpha</taxon>
        <taxon>Haplosclerida</taxon>
        <taxon>Niphatidae</taxon>
        <taxon>Amphimedon</taxon>
    </lineage>
</organism>
<dbReference type="FunCoup" id="A0A1X7V7H7">
    <property type="interactions" value="544"/>
</dbReference>
<feature type="domain" description="CSC1/OSCA1-like cytosolic" evidence="11">
    <location>
        <begin position="223"/>
        <end position="391"/>
    </location>
</feature>
<dbReference type="OMA" id="VVCAWAF"/>
<dbReference type="PANTHER" id="PTHR13018:SF5">
    <property type="entry name" value="RE44586P"/>
    <property type="match status" value="1"/>
</dbReference>
<feature type="transmembrane region" description="Helical" evidence="8">
    <location>
        <begin position="188"/>
        <end position="211"/>
    </location>
</feature>
<feature type="transmembrane region" description="Helical" evidence="8">
    <location>
        <begin position="694"/>
        <end position="718"/>
    </location>
</feature>
<gene>
    <name evidence="12" type="primary">100633972</name>
</gene>
<keyword evidence="13" id="KW-1185">Reference proteome</keyword>
<dbReference type="GO" id="GO:0005227">
    <property type="term" value="F:calcium-activated cation channel activity"/>
    <property type="evidence" value="ECO:0007669"/>
    <property type="project" value="InterPro"/>
</dbReference>
<keyword evidence="3" id="KW-0813">Transport</keyword>
<dbReference type="InterPro" id="IPR045122">
    <property type="entry name" value="Csc1-like"/>
</dbReference>
<feature type="region of interest" description="Disordered" evidence="7">
    <location>
        <begin position="69"/>
        <end position="103"/>
    </location>
</feature>
<evidence type="ECO:0000313" key="12">
    <source>
        <dbReference type="EnsemblMetazoa" id="Aqu2.1.36235_001"/>
    </source>
</evidence>
<feature type="domain" description="CSC1/OSCA1-like 7TM region" evidence="9">
    <location>
        <begin position="402"/>
        <end position="676"/>
    </location>
</feature>
<name>A0A1X7V7H7_AMPQE</name>
<evidence type="ECO:0000256" key="8">
    <source>
        <dbReference type="SAM" id="Phobius"/>
    </source>
</evidence>
<evidence type="ECO:0000256" key="6">
    <source>
        <dbReference type="ARBA" id="ARBA00023136"/>
    </source>
</evidence>
<dbReference type="Pfam" id="PF13967">
    <property type="entry name" value="RSN1_TM"/>
    <property type="match status" value="1"/>
</dbReference>
<evidence type="ECO:0000259" key="10">
    <source>
        <dbReference type="Pfam" id="PF13967"/>
    </source>
</evidence>
<dbReference type="InterPro" id="IPR003864">
    <property type="entry name" value="CSC1/OSCA1-like_7TM"/>
</dbReference>
<dbReference type="AlphaFoldDB" id="A0A1X7V7H7"/>
<comment type="subcellular location">
    <subcellularLocation>
        <location evidence="1">Membrane</location>
        <topology evidence="1">Multi-pass membrane protein</topology>
    </subcellularLocation>
</comment>
<dbReference type="Proteomes" id="UP000007879">
    <property type="component" value="Unassembled WGS sequence"/>
</dbReference>
<evidence type="ECO:0000256" key="4">
    <source>
        <dbReference type="ARBA" id="ARBA00022692"/>
    </source>
</evidence>
<feature type="compositionally biased region" description="Acidic residues" evidence="7">
    <location>
        <begin position="819"/>
        <end position="834"/>
    </location>
</feature>
<dbReference type="PANTHER" id="PTHR13018">
    <property type="entry name" value="PROBABLE MEMBRANE PROTEIN DUF221-RELATED"/>
    <property type="match status" value="1"/>
</dbReference>
<accession>A0A1X7V7H7</accession>
<dbReference type="eggNOG" id="KOG1134">
    <property type="taxonomic scope" value="Eukaryota"/>
</dbReference>
<dbReference type="OrthoDB" id="1689567at2759"/>
<feature type="transmembrane region" description="Helical" evidence="8">
    <location>
        <begin position="501"/>
        <end position="527"/>
    </location>
</feature>
<reference evidence="12" key="2">
    <citation type="submission" date="2017-05" db="UniProtKB">
        <authorList>
            <consortium name="EnsemblMetazoa"/>
        </authorList>
    </citation>
    <scope>IDENTIFICATION</scope>
</reference>
<feature type="region of interest" description="Disordered" evidence="7">
    <location>
        <begin position="793"/>
        <end position="840"/>
    </location>
</feature>
<evidence type="ECO:0000256" key="2">
    <source>
        <dbReference type="ARBA" id="ARBA00007779"/>
    </source>
</evidence>
<feature type="compositionally biased region" description="Basic and acidic residues" evidence="7">
    <location>
        <begin position="801"/>
        <end position="814"/>
    </location>
</feature>
<dbReference type="Pfam" id="PF02714">
    <property type="entry name" value="RSN1_7TM"/>
    <property type="match status" value="1"/>
</dbReference>
<feature type="transmembrane region" description="Helical" evidence="8">
    <location>
        <begin position="664"/>
        <end position="682"/>
    </location>
</feature>
<evidence type="ECO:0008006" key="14">
    <source>
        <dbReference type="Google" id="ProtNLM"/>
    </source>
</evidence>
<keyword evidence="5 8" id="KW-1133">Transmembrane helix</keyword>
<feature type="transmembrane region" description="Helical" evidence="8">
    <location>
        <begin position="20"/>
        <end position="45"/>
    </location>
</feature>
<comment type="similarity">
    <text evidence="2">Belongs to the CSC1 (TC 1.A.17) family.</text>
</comment>
<reference evidence="13" key="1">
    <citation type="journal article" date="2010" name="Nature">
        <title>The Amphimedon queenslandica genome and the evolution of animal complexity.</title>
        <authorList>
            <person name="Srivastava M."/>
            <person name="Simakov O."/>
            <person name="Chapman J."/>
            <person name="Fahey B."/>
            <person name="Gauthier M.E."/>
            <person name="Mitros T."/>
            <person name="Richards G.S."/>
            <person name="Conaco C."/>
            <person name="Dacre M."/>
            <person name="Hellsten U."/>
            <person name="Larroux C."/>
            <person name="Putnam N.H."/>
            <person name="Stanke M."/>
            <person name="Adamska M."/>
            <person name="Darling A."/>
            <person name="Degnan S.M."/>
            <person name="Oakley T.H."/>
            <person name="Plachetzki D.C."/>
            <person name="Zhai Y."/>
            <person name="Adamski M."/>
            <person name="Calcino A."/>
            <person name="Cummins S.F."/>
            <person name="Goodstein D.M."/>
            <person name="Harris C."/>
            <person name="Jackson D.J."/>
            <person name="Leys S.P."/>
            <person name="Shu S."/>
            <person name="Woodcroft B.J."/>
            <person name="Vervoort M."/>
            <person name="Kosik K.S."/>
            <person name="Manning G."/>
            <person name="Degnan B.M."/>
            <person name="Rokhsar D.S."/>
        </authorList>
    </citation>
    <scope>NUCLEOTIDE SEQUENCE [LARGE SCALE GENOMIC DNA]</scope>
</reference>
<dbReference type="EnsemblMetazoa" id="Aqu2.1.36235_001">
    <property type="protein sequence ID" value="Aqu2.1.36235_001"/>
    <property type="gene ID" value="Aqu2.1.36235"/>
</dbReference>
<dbReference type="EnsemblMetazoa" id="XM_019994629.1">
    <property type="protein sequence ID" value="XP_019850188.1"/>
    <property type="gene ID" value="LOC100633972"/>
</dbReference>
<feature type="transmembrane region" description="Helical" evidence="8">
    <location>
        <begin position="547"/>
        <end position="569"/>
    </location>
</feature>
<sequence length="840" mass="95635">MSSFNCSPVLSGSDAKDGGVPLTLALNISFATVILIAFCLMHVFLKDFIMAAVKNKRWPPLLYRHKVEERGGEEQEGEEQETESDGDDTSDEDRNRRRRGSSFMPGRDYCETIVKFFTMRERDVRVRSGPDASLYLMLQLYLLIILIIFSFFSIVFILPVNYLSGDLQEKNSFARTTVANLKGESKALWTHVLFSVLYVIIAGVFMIHYYLRLGKLQHQVSSHTIMIYGIPSFVHVEDLMQHFEEALPGTQIIDIRFAYDINDLQKKWKKLKEANNNLQIAEAYEAETGRKRMIHSSNCNCSNDDLVDAKEFYLTKVDHLKVAVAMERSNALAHKLPIAFVTFAKGVTPKVYVESYRPCRRTPQSSLSDSINSNNWELFLSPLSWDLIWENLSSNRVIWWLRWFALNLILILFVIFFTTPPVILNSSEEIWIYFKHKAGELNITIKNATGYGVPGFVQSYFASFLSILLASLMMYCITKSVAFEYHWSKSRVEQTTLRKAFLFLSLQVIVLPSLGLTSLSAVAALIARNDEVGIDNQLSCVFLPNNGAYFVAYIIIATFVWSPLELLRLRQLAIYIYRRIRAKTKLEKRQIIREYDFKFGSKYASNLIIFTMTSALSLTTPLVVPFGALFFGIKYLIDKYNLLYGYKPVYVSGRQYLHKSAMKLVMVGVVFVQFVTLFYSVVREGSVSARSIVLLVLLIVTGLLLFGLLVLGWFSYLLPKIRIKMGQEYSIFGLNEEEEDRIVEPGEYVAPVLMATGDEIPGDTVEQHLDREGEGKGGVAQSYESFGRTIAGGQIKLSPSRRSDAKRTREKERPPSLVVEEEDGVVEEEGDDIENEIKDN</sequence>
<evidence type="ECO:0000259" key="11">
    <source>
        <dbReference type="Pfam" id="PF14703"/>
    </source>
</evidence>
<feature type="transmembrane region" description="Helical" evidence="8">
    <location>
        <begin position="397"/>
        <end position="417"/>
    </location>
</feature>
<dbReference type="InterPro" id="IPR032880">
    <property type="entry name" value="CSC1/OSCA1-like_N"/>
</dbReference>
<feature type="transmembrane region" description="Helical" evidence="8">
    <location>
        <begin position="607"/>
        <end position="633"/>
    </location>
</feature>
<evidence type="ECO:0000259" key="9">
    <source>
        <dbReference type="Pfam" id="PF02714"/>
    </source>
</evidence>
<keyword evidence="4 8" id="KW-0812">Transmembrane</keyword>
<proteinExistence type="inferred from homology"/>
<evidence type="ECO:0000256" key="7">
    <source>
        <dbReference type="SAM" id="MobiDB-lite"/>
    </source>
</evidence>
<feature type="domain" description="CSC1/OSCA1-like N-terminal transmembrane" evidence="10">
    <location>
        <begin position="100"/>
        <end position="206"/>
    </location>
</feature>
<dbReference type="InParanoid" id="A0A1X7V7H7"/>
<dbReference type="Pfam" id="PF14703">
    <property type="entry name" value="PHM7_cyt"/>
    <property type="match status" value="1"/>
</dbReference>
<evidence type="ECO:0000313" key="13">
    <source>
        <dbReference type="Proteomes" id="UP000007879"/>
    </source>
</evidence>
<keyword evidence="6 8" id="KW-0472">Membrane</keyword>
<dbReference type="InterPro" id="IPR027815">
    <property type="entry name" value="CSC1/OSCA1-like_cyt"/>
</dbReference>
<feature type="transmembrane region" description="Helical" evidence="8">
    <location>
        <begin position="460"/>
        <end position="481"/>
    </location>
</feature>
<dbReference type="KEGG" id="aqu:100633972"/>
<evidence type="ECO:0000256" key="5">
    <source>
        <dbReference type="ARBA" id="ARBA00022989"/>
    </source>
</evidence>